<evidence type="ECO:0000313" key="14">
    <source>
        <dbReference type="Proteomes" id="UP000199058"/>
    </source>
</evidence>
<comment type="function">
    <text evidence="10">Catalyzes the NADPH-dependent reduction of ketopantoate into pantoic acid.</text>
</comment>
<dbReference type="InterPro" id="IPR036291">
    <property type="entry name" value="NAD(P)-bd_dom_sf"/>
</dbReference>
<dbReference type="RefSeq" id="WP_091960655.1">
    <property type="nucleotide sequence ID" value="NZ_FOLH01000002.1"/>
</dbReference>
<dbReference type="InterPro" id="IPR013752">
    <property type="entry name" value="KPA_reductase"/>
</dbReference>
<evidence type="ECO:0000259" key="11">
    <source>
        <dbReference type="Pfam" id="PF02558"/>
    </source>
</evidence>
<dbReference type="GO" id="GO:0008677">
    <property type="term" value="F:2-dehydropantoate 2-reductase activity"/>
    <property type="evidence" value="ECO:0007669"/>
    <property type="project" value="UniProtKB-EC"/>
</dbReference>
<dbReference type="InterPro" id="IPR003710">
    <property type="entry name" value="ApbA"/>
</dbReference>
<dbReference type="Pfam" id="PF08546">
    <property type="entry name" value="ApbA_C"/>
    <property type="match status" value="1"/>
</dbReference>
<organism evidence="13 14">
    <name type="scientific">Marinospirillum celere</name>
    <dbReference type="NCBI Taxonomy" id="1122252"/>
    <lineage>
        <taxon>Bacteria</taxon>
        <taxon>Pseudomonadati</taxon>
        <taxon>Pseudomonadota</taxon>
        <taxon>Gammaproteobacteria</taxon>
        <taxon>Oceanospirillales</taxon>
        <taxon>Oceanospirillaceae</taxon>
        <taxon>Marinospirillum</taxon>
    </lineage>
</organism>
<evidence type="ECO:0000256" key="10">
    <source>
        <dbReference type="RuleBase" id="RU362068"/>
    </source>
</evidence>
<comment type="similarity">
    <text evidence="2 10">Belongs to the ketopantoate reductase family.</text>
</comment>
<evidence type="ECO:0000256" key="4">
    <source>
        <dbReference type="ARBA" id="ARBA00019465"/>
    </source>
</evidence>
<feature type="domain" description="Ketopantoate reductase C-terminal" evidence="12">
    <location>
        <begin position="182"/>
        <end position="302"/>
    </location>
</feature>
<evidence type="ECO:0000256" key="6">
    <source>
        <dbReference type="ARBA" id="ARBA00022857"/>
    </source>
</evidence>
<protein>
    <recommendedName>
        <fullName evidence="4 10">2-dehydropantoate 2-reductase</fullName>
        <ecNumber evidence="3 10">1.1.1.169</ecNumber>
    </recommendedName>
    <alternativeName>
        <fullName evidence="8 10">Ketopantoate reductase</fullName>
    </alternativeName>
</protein>
<feature type="domain" description="Ketopantoate reductase N-terminal" evidence="11">
    <location>
        <begin position="7"/>
        <end position="154"/>
    </location>
</feature>
<evidence type="ECO:0000256" key="2">
    <source>
        <dbReference type="ARBA" id="ARBA00007870"/>
    </source>
</evidence>
<keyword evidence="7 10" id="KW-0560">Oxidoreductase</keyword>
<dbReference type="SUPFAM" id="SSF51735">
    <property type="entry name" value="NAD(P)-binding Rossmann-fold domains"/>
    <property type="match status" value="1"/>
</dbReference>
<dbReference type="InterPro" id="IPR013328">
    <property type="entry name" value="6PGD_dom2"/>
</dbReference>
<sequence length="306" mass="32915">MSEPRFCVLGAGSLGLLFASRLARNGQAVTLLVRPEKVSALSLGVTLQESPGSLAKRQFMRVISEPYEQLRIDRLLLTTKAGSAADALKHWQPCLTEDAEVLMLQNGLGSQAEVAELMQPGQTLLAASVTEGAYLESPATVVHAGKGKTRLGRWCGPAKGAAASWVTRLTVAGLEAEKVEPIRPVLWQKLAVNAVINPLTAVHRVENGALAAREFRPQVEGLVEEVLSVFKRLGIPEPEGGLAYRVEQVILATAANRSSMLQDVLAGRPTEIDYITGSLLKVAKPLQLQLPLSEELYQAIKADESK</sequence>
<dbReference type="GO" id="GO:0050661">
    <property type="term" value="F:NADP binding"/>
    <property type="evidence" value="ECO:0007669"/>
    <property type="project" value="TreeGrafter"/>
</dbReference>
<dbReference type="OrthoDB" id="6530772at2"/>
<evidence type="ECO:0000256" key="1">
    <source>
        <dbReference type="ARBA" id="ARBA00004994"/>
    </source>
</evidence>
<gene>
    <name evidence="13" type="ORF">SAMN05660443_1212</name>
</gene>
<dbReference type="STRING" id="1122252.SAMN05660443_1212"/>
<dbReference type="EC" id="1.1.1.169" evidence="3 10"/>
<keyword evidence="6 10" id="KW-0521">NADP</keyword>
<dbReference type="GO" id="GO:0005737">
    <property type="term" value="C:cytoplasm"/>
    <property type="evidence" value="ECO:0007669"/>
    <property type="project" value="TreeGrafter"/>
</dbReference>
<accession>A0A1I1FUZ8</accession>
<dbReference type="Pfam" id="PF02558">
    <property type="entry name" value="ApbA"/>
    <property type="match status" value="1"/>
</dbReference>
<dbReference type="GO" id="GO:0015940">
    <property type="term" value="P:pantothenate biosynthetic process"/>
    <property type="evidence" value="ECO:0007669"/>
    <property type="project" value="UniProtKB-UniPathway"/>
</dbReference>
<name>A0A1I1FUZ8_9GAMM</name>
<proteinExistence type="inferred from homology"/>
<evidence type="ECO:0000256" key="8">
    <source>
        <dbReference type="ARBA" id="ARBA00032024"/>
    </source>
</evidence>
<dbReference type="PANTHER" id="PTHR43765">
    <property type="entry name" value="2-DEHYDROPANTOATE 2-REDUCTASE-RELATED"/>
    <property type="match status" value="1"/>
</dbReference>
<comment type="catalytic activity">
    <reaction evidence="9 10">
        <text>(R)-pantoate + NADP(+) = 2-dehydropantoate + NADPH + H(+)</text>
        <dbReference type="Rhea" id="RHEA:16233"/>
        <dbReference type="ChEBI" id="CHEBI:11561"/>
        <dbReference type="ChEBI" id="CHEBI:15378"/>
        <dbReference type="ChEBI" id="CHEBI:15980"/>
        <dbReference type="ChEBI" id="CHEBI:57783"/>
        <dbReference type="ChEBI" id="CHEBI:58349"/>
        <dbReference type="EC" id="1.1.1.169"/>
    </reaction>
</comment>
<dbReference type="InterPro" id="IPR013332">
    <property type="entry name" value="KPR_N"/>
</dbReference>
<dbReference type="InterPro" id="IPR008927">
    <property type="entry name" value="6-PGluconate_DH-like_C_sf"/>
</dbReference>
<dbReference type="SUPFAM" id="SSF48179">
    <property type="entry name" value="6-phosphogluconate dehydrogenase C-terminal domain-like"/>
    <property type="match status" value="1"/>
</dbReference>
<keyword evidence="14" id="KW-1185">Reference proteome</keyword>
<evidence type="ECO:0000256" key="7">
    <source>
        <dbReference type="ARBA" id="ARBA00023002"/>
    </source>
</evidence>
<dbReference type="Gene3D" id="1.10.1040.10">
    <property type="entry name" value="N-(1-d-carboxylethyl)-l-norvaline Dehydrogenase, domain 2"/>
    <property type="match status" value="1"/>
</dbReference>
<keyword evidence="5 10" id="KW-0566">Pantothenate biosynthesis</keyword>
<reference evidence="13 14" key="1">
    <citation type="submission" date="2016-10" db="EMBL/GenBank/DDBJ databases">
        <authorList>
            <person name="de Groot N.N."/>
        </authorList>
    </citation>
    <scope>NUCLEOTIDE SEQUENCE [LARGE SCALE GENOMIC DNA]</scope>
    <source>
        <strain evidence="13 14">DSM 18438</strain>
    </source>
</reference>
<dbReference type="AlphaFoldDB" id="A0A1I1FUZ8"/>
<dbReference type="UniPathway" id="UPA00028">
    <property type="reaction ID" value="UER00004"/>
</dbReference>
<dbReference type="NCBIfam" id="TIGR00745">
    <property type="entry name" value="apbA_panE"/>
    <property type="match status" value="1"/>
</dbReference>
<dbReference type="PANTHER" id="PTHR43765:SF2">
    <property type="entry name" value="2-DEHYDROPANTOATE 2-REDUCTASE"/>
    <property type="match status" value="1"/>
</dbReference>
<dbReference type="Gene3D" id="3.40.50.720">
    <property type="entry name" value="NAD(P)-binding Rossmann-like Domain"/>
    <property type="match status" value="1"/>
</dbReference>
<evidence type="ECO:0000256" key="9">
    <source>
        <dbReference type="ARBA" id="ARBA00048793"/>
    </source>
</evidence>
<dbReference type="EMBL" id="FOLH01000002">
    <property type="protein sequence ID" value="SFC02856.1"/>
    <property type="molecule type" value="Genomic_DNA"/>
</dbReference>
<evidence type="ECO:0000256" key="5">
    <source>
        <dbReference type="ARBA" id="ARBA00022655"/>
    </source>
</evidence>
<comment type="pathway">
    <text evidence="1 10">Cofactor biosynthesis; (R)-pantothenate biosynthesis; (R)-pantoate from 3-methyl-2-oxobutanoate: step 2/2.</text>
</comment>
<dbReference type="InterPro" id="IPR050838">
    <property type="entry name" value="Ketopantoate_reductase"/>
</dbReference>
<evidence type="ECO:0000259" key="12">
    <source>
        <dbReference type="Pfam" id="PF08546"/>
    </source>
</evidence>
<evidence type="ECO:0000313" key="13">
    <source>
        <dbReference type="EMBL" id="SFC02856.1"/>
    </source>
</evidence>
<evidence type="ECO:0000256" key="3">
    <source>
        <dbReference type="ARBA" id="ARBA00013014"/>
    </source>
</evidence>
<dbReference type="Proteomes" id="UP000199058">
    <property type="component" value="Unassembled WGS sequence"/>
</dbReference>